<organism evidence="7 8">
    <name type="scientific">Mytilus coruscus</name>
    <name type="common">Sea mussel</name>
    <dbReference type="NCBI Taxonomy" id="42192"/>
    <lineage>
        <taxon>Eukaryota</taxon>
        <taxon>Metazoa</taxon>
        <taxon>Spiralia</taxon>
        <taxon>Lophotrochozoa</taxon>
        <taxon>Mollusca</taxon>
        <taxon>Bivalvia</taxon>
        <taxon>Autobranchia</taxon>
        <taxon>Pteriomorphia</taxon>
        <taxon>Mytilida</taxon>
        <taxon>Mytiloidea</taxon>
        <taxon>Mytilidae</taxon>
        <taxon>Mytilinae</taxon>
        <taxon>Mytilus</taxon>
    </lineage>
</organism>
<dbReference type="OrthoDB" id="5141738at2759"/>
<evidence type="ECO:0000256" key="4">
    <source>
        <dbReference type="ARBA" id="ARBA00023136"/>
    </source>
</evidence>
<evidence type="ECO:0000313" key="7">
    <source>
        <dbReference type="EMBL" id="CAC5408894.1"/>
    </source>
</evidence>
<dbReference type="InterPro" id="IPR011701">
    <property type="entry name" value="MFS"/>
</dbReference>
<keyword evidence="2 5" id="KW-0812">Transmembrane</keyword>
<feature type="transmembrane region" description="Helical" evidence="5">
    <location>
        <begin position="231"/>
        <end position="251"/>
    </location>
</feature>
<dbReference type="GO" id="GO:0016020">
    <property type="term" value="C:membrane"/>
    <property type="evidence" value="ECO:0007669"/>
    <property type="project" value="UniProtKB-SubCell"/>
</dbReference>
<dbReference type="AlphaFoldDB" id="A0A6J8DP15"/>
<feature type="transmembrane region" description="Helical" evidence="5">
    <location>
        <begin position="314"/>
        <end position="335"/>
    </location>
</feature>
<keyword evidence="3 5" id="KW-1133">Transmembrane helix</keyword>
<feature type="transmembrane region" description="Helical" evidence="5">
    <location>
        <begin position="256"/>
        <end position="274"/>
    </location>
</feature>
<feature type="transmembrane region" description="Helical" evidence="5">
    <location>
        <begin position="344"/>
        <end position="361"/>
    </location>
</feature>
<evidence type="ECO:0000256" key="2">
    <source>
        <dbReference type="ARBA" id="ARBA00022692"/>
    </source>
</evidence>
<feature type="domain" description="Major facilitator superfamily (MFS) profile" evidence="6">
    <location>
        <begin position="88"/>
        <end position="469"/>
    </location>
</feature>
<feature type="transmembrane region" description="Helical" evidence="5">
    <location>
        <begin position="367"/>
        <end position="388"/>
    </location>
</feature>
<dbReference type="InterPro" id="IPR005828">
    <property type="entry name" value="MFS_sugar_transport-like"/>
</dbReference>
<evidence type="ECO:0000256" key="3">
    <source>
        <dbReference type="ARBA" id="ARBA00022989"/>
    </source>
</evidence>
<dbReference type="EMBL" id="CACVKT020007611">
    <property type="protein sequence ID" value="CAC5408894.1"/>
    <property type="molecule type" value="Genomic_DNA"/>
</dbReference>
<gene>
    <name evidence="7" type="ORF">MCOR_42240</name>
</gene>
<reference evidence="7 8" key="1">
    <citation type="submission" date="2020-06" db="EMBL/GenBank/DDBJ databases">
        <authorList>
            <person name="Li R."/>
            <person name="Bekaert M."/>
        </authorList>
    </citation>
    <scope>NUCLEOTIDE SEQUENCE [LARGE SCALE GENOMIC DNA]</scope>
    <source>
        <strain evidence="8">wild</strain>
    </source>
</reference>
<evidence type="ECO:0000259" key="6">
    <source>
        <dbReference type="PROSITE" id="PS50850"/>
    </source>
</evidence>
<proteinExistence type="predicted"/>
<evidence type="ECO:0000256" key="5">
    <source>
        <dbReference type="SAM" id="Phobius"/>
    </source>
</evidence>
<dbReference type="PROSITE" id="PS50850">
    <property type="entry name" value="MFS"/>
    <property type="match status" value="1"/>
</dbReference>
<protein>
    <submittedName>
        <fullName evidence="7">SLC22A4_5</fullName>
    </submittedName>
</protein>
<dbReference type="Pfam" id="PF00083">
    <property type="entry name" value="Sugar_tr"/>
    <property type="match status" value="1"/>
</dbReference>
<dbReference type="Proteomes" id="UP000507470">
    <property type="component" value="Unassembled WGS sequence"/>
</dbReference>
<feature type="transmembrane region" description="Helical" evidence="5">
    <location>
        <begin position="173"/>
        <end position="200"/>
    </location>
</feature>
<dbReference type="Gene3D" id="1.20.1250.20">
    <property type="entry name" value="MFS general substrate transporter like domains"/>
    <property type="match status" value="2"/>
</dbReference>
<keyword evidence="8" id="KW-1185">Reference proteome</keyword>
<comment type="subcellular location">
    <subcellularLocation>
        <location evidence="1">Membrane</location>
        <topology evidence="1">Multi-pass membrane protein</topology>
    </subcellularLocation>
</comment>
<dbReference type="CDD" id="cd17317">
    <property type="entry name" value="MFS_SLC22"/>
    <property type="match status" value="1"/>
</dbReference>
<dbReference type="InterPro" id="IPR020846">
    <property type="entry name" value="MFS_dom"/>
</dbReference>
<dbReference type="PANTHER" id="PTHR24064">
    <property type="entry name" value="SOLUTE CARRIER FAMILY 22 MEMBER"/>
    <property type="match status" value="1"/>
</dbReference>
<dbReference type="SUPFAM" id="SSF103473">
    <property type="entry name" value="MFS general substrate transporter"/>
    <property type="match status" value="1"/>
</dbReference>
<evidence type="ECO:0000256" key="1">
    <source>
        <dbReference type="ARBA" id="ARBA00004141"/>
    </source>
</evidence>
<keyword evidence="4 5" id="KW-0472">Membrane</keyword>
<dbReference type="GO" id="GO:0022857">
    <property type="term" value="F:transmembrane transporter activity"/>
    <property type="evidence" value="ECO:0007669"/>
    <property type="project" value="InterPro"/>
</dbReference>
<name>A0A6J8DP15_MYTCO</name>
<feature type="transmembrane region" description="Helical" evidence="5">
    <location>
        <begin position="147"/>
        <end position="166"/>
    </location>
</feature>
<evidence type="ECO:0000313" key="8">
    <source>
        <dbReference type="Proteomes" id="UP000507470"/>
    </source>
</evidence>
<dbReference type="Pfam" id="PF07690">
    <property type="entry name" value="MFS_1"/>
    <property type="match status" value="1"/>
</dbReference>
<dbReference type="InterPro" id="IPR036259">
    <property type="entry name" value="MFS_trans_sf"/>
</dbReference>
<accession>A0A6J8DP15</accession>
<feature type="transmembrane region" description="Helical" evidence="5">
    <location>
        <begin position="21"/>
        <end position="43"/>
    </location>
</feature>
<feature type="transmembrane region" description="Helical" evidence="5">
    <location>
        <begin position="425"/>
        <end position="448"/>
    </location>
</feature>
<sequence>MHFDELLKILGEFGRFQKIRLFLICLFGAVCAFHAMNMVFVGAKPEYKCSVTNFNLSDSVYGNTTEKEIHTFILEQGNCEIYSPDDTIKLLTSGNYTLDEIRSSNISVSTEKCHNWIYSREVYGPTIVTQFDLICDNDWLRSTSKTLYFFGRLLGAVIFGQLSDIFGRKPMLFVNLFLLLVAGCVASASPSFFVFIPFYILQGASQTGLFLVAYTMGTELVGPSYRLHAGFLVQSAYSVGFMTLSIVAYLIRDWRYIELAITLPVILFLPYYWLLPESVRWLLSKNQKEFLSLINAMVYYGLTLGTDNLGGDPYINFCIAGAVEIPSYILCMLLLNRLGRKKPLFVSMVIGGGACIASGFVDSVTPKIILAMIGKFCITASYAIIYLMAAEVFPTVVRNIGMGVSSMCARIGGMLSPQILELSIIWGPLPLILFGGLSILAGGLALFLPETAGKPLPQTIEDATDTNRR</sequence>